<organism evidence="6 7">
    <name type="scientific">Oceanobacillus polygoni</name>
    <dbReference type="NCBI Taxonomy" id="1235259"/>
    <lineage>
        <taxon>Bacteria</taxon>
        <taxon>Bacillati</taxon>
        <taxon>Bacillota</taxon>
        <taxon>Bacilli</taxon>
        <taxon>Bacillales</taxon>
        <taxon>Bacillaceae</taxon>
        <taxon>Oceanobacillus</taxon>
    </lineage>
</organism>
<comment type="similarity">
    <text evidence="4">Belongs to the cyclic nucleotide phosphodiesterase class-III family.</text>
</comment>
<dbReference type="Gene3D" id="3.60.21.10">
    <property type="match status" value="1"/>
</dbReference>
<feature type="domain" description="Calcineurin-like phosphoesterase" evidence="5">
    <location>
        <begin position="1"/>
        <end position="196"/>
    </location>
</feature>
<evidence type="ECO:0000256" key="3">
    <source>
        <dbReference type="ARBA" id="ARBA00023004"/>
    </source>
</evidence>
<sequence>MRIAFIGDLHYPTMIGKNEKVKEARNAFYTKFLHTFFEIEADYYVSIGDLTNFGREDELREVYEIIRKYDKPFIHTFGNHDLYGVSRDEVLNISNSEQNISIATDQVNIISLETARDHDHEDYSGYVSDKQLQWLETEIAESGDEKLVIIFAHHPVYDTTANSNFPYLSIQPEVPILDVLRKKKGNGIYINGHNHKDSIETIDNWTFVQANAVLDDQSIRILEVNDNEISIQSLNVASPELKSMAQIIGSNINHFQLNPLGIGTTPNREKSIKRNLYV</sequence>
<evidence type="ECO:0000256" key="2">
    <source>
        <dbReference type="ARBA" id="ARBA00022801"/>
    </source>
</evidence>
<dbReference type="InterPro" id="IPR029052">
    <property type="entry name" value="Metallo-depent_PP-like"/>
</dbReference>
<dbReference type="InterPro" id="IPR050884">
    <property type="entry name" value="CNP_phosphodiesterase-III"/>
</dbReference>
<keyword evidence="2" id="KW-0378">Hydrolase</keyword>
<evidence type="ECO:0000259" key="5">
    <source>
        <dbReference type="Pfam" id="PF00149"/>
    </source>
</evidence>
<dbReference type="PANTHER" id="PTHR42988:SF2">
    <property type="entry name" value="CYCLIC NUCLEOTIDE PHOSPHODIESTERASE CBUA0032-RELATED"/>
    <property type="match status" value="1"/>
</dbReference>
<dbReference type="Proteomes" id="UP001138793">
    <property type="component" value="Unassembled WGS sequence"/>
</dbReference>
<protein>
    <submittedName>
        <fullName evidence="6">3',5'-cyclic AMP phosphodiesterase CpdA</fullName>
    </submittedName>
</protein>
<comment type="caution">
    <text evidence="6">The sequence shown here is derived from an EMBL/GenBank/DDBJ whole genome shotgun (WGS) entry which is preliminary data.</text>
</comment>
<evidence type="ECO:0000256" key="1">
    <source>
        <dbReference type="ARBA" id="ARBA00022723"/>
    </source>
</evidence>
<keyword evidence="3" id="KW-0408">Iron</keyword>
<name>A0A9X0YW66_9BACI</name>
<dbReference type="AlphaFoldDB" id="A0A9X0YW66"/>
<dbReference type="Gene3D" id="3.30.750.180">
    <property type="entry name" value="GpdQ, beta-strand dimerisation domain"/>
    <property type="match status" value="1"/>
</dbReference>
<evidence type="ECO:0000256" key="4">
    <source>
        <dbReference type="ARBA" id="ARBA00025742"/>
    </source>
</evidence>
<dbReference type="Pfam" id="PF00149">
    <property type="entry name" value="Metallophos"/>
    <property type="match status" value="1"/>
</dbReference>
<gene>
    <name evidence="6" type="ORF">J2Z64_003896</name>
</gene>
<dbReference type="PANTHER" id="PTHR42988">
    <property type="entry name" value="PHOSPHOHYDROLASE"/>
    <property type="match status" value="1"/>
</dbReference>
<dbReference type="GO" id="GO:0046872">
    <property type="term" value="F:metal ion binding"/>
    <property type="evidence" value="ECO:0007669"/>
    <property type="project" value="UniProtKB-KW"/>
</dbReference>
<keyword evidence="7" id="KW-1185">Reference proteome</keyword>
<accession>A0A9X0YW66</accession>
<keyword evidence="1" id="KW-0479">Metal-binding</keyword>
<dbReference type="OrthoDB" id="1645838at2"/>
<dbReference type="GO" id="GO:0016787">
    <property type="term" value="F:hydrolase activity"/>
    <property type="evidence" value="ECO:0007669"/>
    <property type="project" value="UniProtKB-KW"/>
</dbReference>
<dbReference type="InterPro" id="IPR042281">
    <property type="entry name" value="GpdQ_beta-strand"/>
</dbReference>
<evidence type="ECO:0000313" key="6">
    <source>
        <dbReference type="EMBL" id="MBP2079597.1"/>
    </source>
</evidence>
<dbReference type="SUPFAM" id="SSF56300">
    <property type="entry name" value="Metallo-dependent phosphatases"/>
    <property type="match status" value="1"/>
</dbReference>
<reference evidence="6" key="1">
    <citation type="submission" date="2021-03" db="EMBL/GenBank/DDBJ databases">
        <title>Genomic Encyclopedia of Type Strains, Phase IV (KMG-IV): sequencing the most valuable type-strain genomes for metagenomic binning, comparative biology and taxonomic classification.</title>
        <authorList>
            <person name="Goeker M."/>
        </authorList>
    </citation>
    <scope>NUCLEOTIDE SEQUENCE</scope>
    <source>
        <strain evidence="6">DSM 107338</strain>
    </source>
</reference>
<dbReference type="InterPro" id="IPR004843">
    <property type="entry name" value="Calcineurin-like_PHP"/>
</dbReference>
<dbReference type="EMBL" id="JAGGMB010000018">
    <property type="protein sequence ID" value="MBP2079597.1"/>
    <property type="molecule type" value="Genomic_DNA"/>
</dbReference>
<dbReference type="RefSeq" id="WP_149472807.1">
    <property type="nucleotide sequence ID" value="NZ_JAGGMB010000018.1"/>
</dbReference>
<proteinExistence type="inferred from homology"/>
<evidence type="ECO:0000313" key="7">
    <source>
        <dbReference type="Proteomes" id="UP001138793"/>
    </source>
</evidence>